<dbReference type="Pfam" id="PF08327">
    <property type="entry name" value="AHSA1"/>
    <property type="match status" value="1"/>
</dbReference>
<dbReference type="InterPro" id="IPR013538">
    <property type="entry name" value="ASHA1/2-like_C"/>
</dbReference>
<comment type="caution">
    <text evidence="3">The sequence shown here is derived from an EMBL/GenBank/DDBJ whole genome shotgun (WGS) entry which is preliminary data.</text>
</comment>
<evidence type="ECO:0000313" key="3">
    <source>
        <dbReference type="EMBL" id="KAL1508999.1"/>
    </source>
</evidence>
<protein>
    <recommendedName>
        <fullName evidence="2">Activator of Hsp90 ATPase AHSA1-like N-terminal domain-containing protein</fullName>
    </recommendedName>
</protein>
<evidence type="ECO:0000313" key="4">
    <source>
        <dbReference type="Proteomes" id="UP001566132"/>
    </source>
</evidence>
<dbReference type="Gene3D" id="3.15.10.20">
    <property type="entry name" value="Activator of Hsp90 ATPase Aha1, N-terminal domain"/>
    <property type="match status" value="1"/>
</dbReference>
<dbReference type="Proteomes" id="UP001566132">
    <property type="component" value="Unassembled WGS sequence"/>
</dbReference>
<comment type="similarity">
    <text evidence="1">Belongs to the AHA1 family.</text>
</comment>
<dbReference type="InterPro" id="IPR036338">
    <property type="entry name" value="Aha1"/>
</dbReference>
<dbReference type="Pfam" id="PF09229">
    <property type="entry name" value="Aha1_N"/>
    <property type="match status" value="1"/>
</dbReference>
<accession>A0ABD1F1J3</accession>
<gene>
    <name evidence="3" type="ORF">ABEB36_003808</name>
</gene>
<name>A0ABD1F1J3_HYPHA</name>
<dbReference type="SUPFAM" id="SSF55961">
    <property type="entry name" value="Bet v1-like"/>
    <property type="match status" value="1"/>
</dbReference>
<dbReference type="PANTHER" id="PTHR13009:SF22">
    <property type="entry name" value="LD43819P"/>
    <property type="match status" value="1"/>
</dbReference>
<proteinExistence type="inferred from homology"/>
<dbReference type="CDD" id="cd08892">
    <property type="entry name" value="SRPBCC_Aha1"/>
    <property type="match status" value="1"/>
</dbReference>
<organism evidence="3 4">
    <name type="scientific">Hypothenemus hampei</name>
    <name type="common">Coffee berry borer</name>
    <dbReference type="NCBI Taxonomy" id="57062"/>
    <lineage>
        <taxon>Eukaryota</taxon>
        <taxon>Metazoa</taxon>
        <taxon>Ecdysozoa</taxon>
        <taxon>Arthropoda</taxon>
        <taxon>Hexapoda</taxon>
        <taxon>Insecta</taxon>
        <taxon>Pterygota</taxon>
        <taxon>Neoptera</taxon>
        <taxon>Endopterygota</taxon>
        <taxon>Coleoptera</taxon>
        <taxon>Polyphaga</taxon>
        <taxon>Cucujiformia</taxon>
        <taxon>Curculionidae</taxon>
        <taxon>Scolytinae</taxon>
        <taxon>Hypothenemus</taxon>
    </lineage>
</organism>
<keyword evidence="4" id="KW-1185">Reference proteome</keyword>
<dbReference type="AlphaFoldDB" id="A0ABD1F1J3"/>
<sequence>MAKWGEGDPRWIVEERPDATNVNNWHWTEKNASPWSQERFRELFKDVPVKSDKALLKIKSVDICEGEACANNRKGKLIFFYEWNLTLNWEGELIDGSDRIHSGKIKVPNLSEENDMDDLDIQISLTDPDEEGEQLRQIMLKEGKNVVRQQLSKYVTSLKEEFSKGMILPKKNEIKPDQVKTLASGFNKKVSMAPVVSENKAVSVTIDTTTIKQIHKFQCTAEEFYNALTQHDMVTAFTRGNVKLNPIKGGKFELFGGNITGTFEELVPHKKIVKHWRYGQWPTGHYSLVTIEINQKSDYTEVQLTQTGVPTGQADVTKTNWDRYYWEAMKLTFGFGAPLAEDF</sequence>
<feature type="domain" description="Activator of Hsp90 ATPase AHSA1-like N-terminal" evidence="2">
    <location>
        <begin position="29"/>
        <end position="164"/>
    </location>
</feature>
<dbReference type="InterPro" id="IPR015310">
    <property type="entry name" value="AHSA1-like_N"/>
</dbReference>
<dbReference type="SUPFAM" id="SSF103111">
    <property type="entry name" value="Activator of Hsp90 ATPase, Aha1"/>
    <property type="match status" value="1"/>
</dbReference>
<reference evidence="3 4" key="1">
    <citation type="submission" date="2024-05" db="EMBL/GenBank/DDBJ databases">
        <title>Genetic variation in Jamaican populations of the coffee berry borer (Hypothenemus hampei).</title>
        <authorList>
            <person name="Errbii M."/>
            <person name="Myrie A."/>
        </authorList>
    </citation>
    <scope>NUCLEOTIDE SEQUENCE [LARGE SCALE GENOMIC DNA]</scope>
    <source>
        <strain evidence="3">JA-Hopewell-2020-01-JO</strain>
        <tissue evidence="3">Whole body</tissue>
    </source>
</reference>
<dbReference type="Gene3D" id="3.30.530.20">
    <property type="match status" value="1"/>
</dbReference>
<evidence type="ECO:0000259" key="2">
    <source>
        <dbReference type="SMART" id="SM01000"/>
    </source>
</evidence>
<evidence type="ECO:0000256" key="1">
    <source>
        <dbReference type="ARBA" id="ARBA00006817"/>
    </source>
</evidence>
<dbReference type="PANTHER" id="PTHR13009">
    <property type="entry name" value="HEAT SHOCK PROTEIN 90 HSP90 CO-CHAPERONE AHA-1"/>
    <property type="match status" value="1"/>
</dbReference>
<dbReference type="EMBL" id="JBDJPC010000003">
    <property type="protein sequence ID" value="KAL1508999.1"/>
    <property type="molecule type" value="Genomic_DNA"/>
</dbReference>
<dbReference type="SMART" id="SM01000">
    <property type="entry name" value="Aha1_N"/>
    <property type="match status" value="1"/>
</dbReference>
<dbReference type="InterPro" id="IPR023393">
    <property type="entry name" value="START-like_dom_sf"/>
</dbReference>